<gene>
    <name evidence="6" type="primary">dgoA</name>
    <name evidence="7" type="ORF">BEI59_10605</name>
    <name evidence="6" type="ORF">BEI61_01277</name>
    <name evidence="8" type="ORF">BEI63_06980</name>
</gene>
<dbReference type="InterPro" id="IPR013785">
    <property type="entry name" value="Aldolase_TIM"/>
</dbReference>
<dbReference type="CDD" id="cd00452">
    <property type="entry name" value="KDPG_aldolase"/>
    <property type="match status" value="1"/>
</dbReference>
<comment type="similarity">
    <text evidence="2">Belongs to the KHG/KDPG aldolase family.</text>
</comment>
<dbReference type="EMBL" id="MEHA01000006">
    <property type="protein sequence ID" value="ODR52479.1"/>
    <property type="molecule type" value="Genomic_DNA"/>
</dbReference>
<organism evidence="6 9">
    <name type="scientific">Eisenbergiella tayi</name>
    <dbReference type="NCBI Taxonomy" id="1432052"/>
    <lineage>
        <taxon>Bacteria</taxon>
        <taxon>Bacillati</taxon>
        <taxon>Bacillota</taxon>
        <taxon>Clostridia</taxon>
        <taxon>Lachnospirales</taxon>
        <taxon>Lachnospiraceae</taxon>
        <taxon>Eisenbergiella</taxon>
    </lineage>
</organism>
<dbReference type="NCBIfam" id="TIGR01182">
    <property type="entry name" value="eda"/>
    <property type="match status" value="1"/>
</dbReference>
<reference evidence="7 10" key="3">
    <citation type="submission" date="2016-08" db="EMBL/GenBank/DDBJ databases">
        <authorList>
            <person name="Seilhamer J.J."/>
        </authorList>
    </citation>
    <scope>NUCLEOTIDE SEQUENCE [LARGE SCALE GENOMIC DNA]</scope>
    <source>
        <strain evidence="7 10">NML150140-1</strain>
    </source>
</reference>
<dbReference type="Gene3D" id="3.20.20.70">
    <property type="entry name" value="Aldolase class I"/>
    <property type="match status" value="1"/>
</dbReference>
<dbReference type="SUPFAM" id="SSF51569">
    <property type="entry name" value="Aldolase"/>
    <property type="match status" value="1"/>
</dbReference>
<protein>
    <submittedName>
        <fullName evidence="6 7">Aldolase</fullName>
        <ecNumber evidence="6">4.1.2.21</ecNumber>
    </submittedName>
</protein>
<accession>A0A1E3A9T2</accession>
<evidence type="ECO:0000256" key="3">
    <source>
        <dbReference type="ARBA" id="ARBA00011233"/>
    </source>
</evidence>
<dbReference type="EMBL" id="MCGH01000002">
    <property type="protein sequence ID" value="ODM05389.1"/>
    <property type="molecule type" value="Genomic_DNA"/>
</dbReference>
<evidence type="ECO:0000256" key="2">
    <source>
        <dbReference type="ARBA" id="ARBA00006906"/>
    </source>
</evidence>
<dbReference type="PANTHER" id="PTHR30246:SF1">
    <property type="entry name" value="2-DEHYDRO-3-DEOXY-6-PHOSPHOGALACTONATE ALDOLASE-RELATED"/>
    <property type="match status" value="1"/>
</dbReference>
<dbReference type="PATRIC" id="fig|1432052.4.peg.1434"/>
<dbReference type="Proteomes" id="UP000094067">
    <property type="component" value="Unassembled WGS sequence"/>
</dbReference>
<evidence type="ECO:0000313" key="8">
    <source>
        <dbReference type="EMBL" id="ODR59254.1"/>
    </source>
</evidence>
<keyword evidence="11" id="KW-1185">Reference proteome</keyword>
<evidence type="ECO:0000313" key="11">
    <source>
        <dbReference type="Proteomes" id="UP000094869"/>
    </source>
</evidence>
<dbReference type="AlphaFoldDB" id="A0A1E3A9T2"/>
<evidence type="ECO:0000313" key="7">
    <source>
        <dbReference type="EMBL" id="ODR52479.1"/>
    </source>
</evidence>
<evidence type="ECO:0000256" key="5">
    <source>
        <dbReference type="ARBA" id="ARBA00023277"/>
    </source>
</evidence>
<evidence type="ECO:0000313" key="6">
    <source>
        <dbReference type="EMBL" id="ODM05389.1"/>
    </source>
</evidence>
<dbReference type="InterPro" id="IPR000887">
    <property type="entry name" value="Aldlse_KDPG_KHG"/>
</dbReference>
<comment type="subunit">
    <text evidence="3">Homotrimer.</text>
</comment>
<reference evidence="8 11" key="2">
    <citation type="submission" date="2016-08" db="EMBL/GenBank/DDBJ databases">
        <title>Characterization of Isolates of Eisenbergiella tayi Derived from Blood Cultures, Using Whole Genome Sequencing.</title>
        <authorList>
            <person name="Bernier A.-M."/>
            <person name="Burdz T."/>
            <person name="Wiebe D."/>
            <person name="Bernard K."/>
        </authorList>
    </citation>
    <scope>NUCLEOTIDE SEQUENCE [LARGE SCALE GENOMIC DNA]</scope>
    <source>
        <strain evidence="8 11">NML120146</strain>
    </source>
</reference>
<dbReference type="EC" id="4.1.2.21" evidence="6"/>
<dbReference type="PANTHER" id="PTHR30246">
    <property type="entry name" value="2-KETO-3-DEOXY-6-PHOSPHOGLUCONATE ALDOLASE"/>
    <property type="match status" value="1"/>
</dbReference>
<evidence type="ECO:0000313" key="9">
    <source>
        <dbReference type="Proteomes" id="UP000094067"/>
    </source>
</evidence>
<comment type="caution">
    <text evidence="6">The sequence shown here is derived from an EMBL/GenBank/DDBJ whole genome shotgun (WGS) entry which is preliminary data.</text>
</comment>
<dbReference type="Pfam" id="PF01081">
    <property type="entry name" value="Aldolase"/>
    <property type="match status" value="1"/>
</dbReference>
<dbReference type="Proteomes" id="UP000094271">
    <property type="component" value="Unassembled WGS sequence"/>
</dbReference>
<dbReference type="GO" id="GO:0008674">
    <property type="term" value="F:2-dehydro-3-deoxy-6-phosphogalactonate aldolase activity"/>
    <property type="evidence" value="ECO:0007669"/>
    <property type="project" value="UniProtKB-EC"/>
</dbReference>
<keyword evidence="4 6" id="KW-0456">Lyase</keyword>
<evidence type="ECO:0000256" key="1">
    <source>
        <dbReference type="ARBA" id="ARBA00004761"/>
    </source>
</evidence>
<evidence type="ECO:0000256" key="4">
    <source>
        <dbReference type="ARBA" id="ARBA00023239"/>
    </source>
</evidence>
<dbReference type="RefSeq" id="WP_069151674.1">
    <property type="nucleotide sequence ID" value="NZ_DAWDRA010000409.1"/>
</dbReference>
<dbReference type="Proteomes" id="UP000094869">
    <property type="component" value="Unassembled WGS sequence"/>
</dbReference>
<proteinExistence type="inferred from homology"/>
<dbReference type="EMBL" id="MEHD01000015">
    <property type="protein sequence ID" value="ODR59254.1"/>
    <property type="molecule type" value="Genomic_DNA"/>
</dbReference>
<reference evidence="6 9" key="1">
    <citation type="submission" date="2016-07" db="EMBL/GenBank/DDBJ databases">
        <title>Characterization of isolates of Eisenbergiella tayi derived from blood cultures, using whole genome sequencing.</title>
        <authorList>
            <person name="Burdz T."/>
            <person name="Wiebe D."/>
            <person name="Huynh C."/>
            <person name="Bernard K."/>
        </authorList>
    </citation>
    <scope>NUCLEOTIDE SEQUENCE [LARGE SCALE GENOMIC DNA]</scope>
    <source>
        <strain evidence="6 9">NML 110608</strain>
    </source>
</reference>
<sequence>MRELCLKHPICAILRNVPLEETEDYARAVFEGGVKMFEVALNSDDALSQIILLKKIFGEEAAVGAGTVTTPERCRIALDSGAEFVLTPSVNKDTIEFCLKHAIRILPGVMTPTDVDVCLSYGLNTMKLFPAGDLPENYIKSLKGPFDGTEYVAVGGVNAGNIGNFFERGFIGVGMGQNMVPREYVEKKQWEEASAYVRGLVQGIRRKSV</sequence>
<comment type="pathway">
    <text evidence="1">Carbohydrate acid metabolism.</text>
</comment>
<keyword evidence="5" id="KW-0119">Carbohydrate metabolism</keyword>
<name>A0A1E3A9T2_9FIRM</name>
<evidence type="ECO:0000313" key="10">
    <source>
        <dbReference type="Proteomes" id="UP000094271"/>
    </source>
</evidence>
<dbReference type="OrthoDB" id="9802667at2"/>